<evidence type="ECO:0000256" key="7">
    <source>
        <dbReference type="ARBA" id="ARBA00022840"/>
    </source>
</evidence>
<evidence type="ECO:0000256" key="6">
    <source>
        <dbReference type="ARBA" id="ARBA00022741"/>
    </source>
</evidence>
<keyword evidence="12" id="KW-1185">Reference proteome</keyword>
<comment type="similarity">
    <text evidence="2">Belongs to the ABC transporter superfamily.</text>
</comment>
<dbReference type="CDD" id="cd03257">
    <property type="entry name" value="ABC_NikE_OppD_transporters"/>
    <property type="match status" value="1"/>
</dbReference>
<organism evidence="11 12">
    <name type="scientific">Dongia soli</name>
    <dbReference type="NCBI Taxonomy" id="600628"/>
    <lineage>
        <taxon>Bacteria</taxon>
        <taxon>Pseudomonadati</taxon>
        <taxon>Pseudomonadota</taxon>
        <taxon>Alphaproteobacteria</taxon>
        <taxon>Rhodospirillales</taxon>
        <taxon>Dongiaceae</taxon>
        <taxon>Dongia</taxon>
    </lineage>
</organism>
<name>A0ABU5E5J8_9PROT</name>
<evidence type="ECO:0000256" key="2">
    <source>
        <dbReference type="ARBA" id="ARBA00005417"/>
    </source>
</evidence>
<evidence type="ECO:0000256" key="9">
    <source>
        <dbReference type="ARBA" id="ARBA00023136"/>
    </source>
</evidence>
<evidence type="ECO:0000313" key="12">
    <source>
        <dbReference type="Proteomes" id="UP001279642"/>
    </source>
</evidence>
<dbReference type="InterPro" id="IPR017871">
    <property type="entry name" value="ABC_transporter-like_CS"/>
</dbReference>
<dbReference type="PROSITE" id="PS50893">
    <property type="entry name" value="ABC_TRANSPORTER_2"/>
    <property type="match status" value="1"/>
</dbReference>
<evidence type="ECO:0000256" key="5">
    <source>
        <dbReference type="ARBA" id="ARBA00022519"/>
    </source>
</evidence>
<feature type="domain" description="ABC transporter" evidence="10">
    <location>
        <begin position="16"/>
        <end position="264"/>
    </location>
</feature>
<dbReference type="InterPro" id="IPR003593">
    <property type="entry name" value="AAA+_ATPase"/>
</dbReference>
<keyword evidence="9" id="KW-0472">Membrane</keyword>
<dbReference type="PROSITE" id="PS00211">
    <property type="entry name" value="ABC_TRANSPORTER_1"/>
    <property type="match status" value="1"/>
</dbReference>
<comment type="caution">
    <text evidence="11">The sequence shown here is derived from an EMBL/GenBank/DDBJ whole genome shotgun (WGS) entry which is preliminary data.</text>
</comment>
<dbReference type="SMART" id="SM00382">
    <property type="entry name" value="AAA"/>
    <property type="match status" value="1"/>
</dbReference>
<reference evidence="11 12" key="1">
    <citation type="journal article" date="2016" name="Antonie Van Leeuwenhoek">
        <title>Dongia soli sp. nov., isolated from soil from Dokdo, Korea.</title>
        <authorList>
            <person name="Kim D.U."/>
            <person name="Lee H."/>
            <person name="Kim H."/>
            <person name="Kim S.G."/>
            <person name="Ka J.O."/>
        </authorList>
    </citation>
    <scope>NUCLEOTIDE SEQUENCE [LARGE SCALE GENOMIC DNA]</scope>
    <source>
        <strain evidence="11 12">D78</strain>
    </source>
</reference>
<keyword evidence="6" id="KW-0547">Nucleotide-binding</keyword>
<dbReference type="InterPro" id="IPR050388">
    <property type="entry name" value="ABC_Ni/Peptide_Import"/>
</dbReference>
<keyword evidence="7 11" id="KW-0067">ATP-binding</keyword>
<dbReference type="GO" id="GO:0005524">
    <property type="term" value="F:ATP binding"/>
    <property type="evidence" value="ECO:0007669"/>
    <property type="project" value="UniProtKB-KW"/>
</dbReference>
<dbReference type="NCBIfam" id="TIGR01727">
    <property type="entry name" value="oligo_HPY"/>
    <property type="match status" value="1"/>
</dbReference>
<dbReference type="Pfam" id="PF08352">
    <property type="entry name" value="oligo_HPY"/>
    <property type="match status" value="1"/>
</dbReference>
<dbReference type="PANTHER" id="PTHR43297:SF14">
    <property type="entry name" value="ATPASE AAA-TYPE CORE DOMAIN-CONTAINING PROTEIN"/>
    <property type="match status" value="1"/>
</dbReference>
<evidence type="ECO:0000256" key="1">
    <source>
        <dbReference type="ARBA" id="ARBA00004417"/>
    </source>
</evidence>
<evidence type="ECO:0000259" key="10">
    <source>
        <dbReference type="PROSITE" id="PS50893"/>
    </source>
</evidence>
<dbReference type="RefSeq" id="WP_320506656.1">
    <property type="nucleotide sequence ID" value="NZ_JAXCLW010000001.1"/>
</dbReference>
<accession>A0ABU5E5J8</accession>
<protein>
    <submittedName>
        <fullName evidence="11">ABC transporter ATP-binding protein</fullName>
    </submittedName>
</protein>
<dbReference type="EMBL" id="JAXCLW010000001">
    <property type="protein sequence ID" value="MDY0881597.1"/>
    <property type="molecule type" value="Genomic_DNA"/>
</dbReference>
<dbReference type="Gene3D" id="3.40.50.300">
    <property type="entry name" value="P-loop containing nucleotide triphosphate hydrolases"/>
    <property type="match status" value="1"/>
</dbReference>
<gene>
    <name evidence="11" type="ORF">SMD27_01955</name>
</gene>
<dbReference type="SUPFAM" id="SSF52540">
    <property type="entry name" value="P-loop containing nucleoside triphosphate hydrolases"/>
    <property type="match status" value="1"/>
</dbReference>
<dbReference type="PANTHER" id="PTHR43297">
    <property type="entry name" value="OLIGOPEPTIDE TRANSPORT ATP-BINDING PROTEIN APPD"/>
    <property type="match status" value="1"/>
</dbReference>
<dbReference type="InterPro" id="IPR013563">
    <property type="entry name" value="Oligopep_ABC_C"/>
</dbReference>
<keyword evidence="8" id="KW-1278">Translocase</keyword>
<evidence type="ECO:0000256" key="4">
    <source>
        <dbReference type="ARBA" id="ARBA00022475"/>
    </source>
</evidence>
<proteinExistence type="inferred from homology"/>
<dbReference type="Pfam" id="PF00005">
    <property type="entry name" value="ABC_tran"/>
    <property type="match status" value="1"/>
</dbReference>
<sequence>MSGKMEMAKNAPVLEIRNLSVGFNGARGQAIAVNDVSLTVPAGKVVGIVGESGSGKTTLISAALGLISRQTAEITGEVKFEGRDILNMSERELRAIRGTDIAMIFQDPMTALNPSMSIGTLMTDIQYRDQGVSMAEKRRKAVEMLRRVGIPDPESRLTQYPHEFSGGMRQRICIAMALLGQPRLLIADEPTTALDVTMEAQIIHLLRKLQQDFHTSIVFVSHNLGIIAEICDYVAVLYSGCLVEQGEVDHIFHNPQHPYTKALLACDPALLPEHVTDFPAIPGEVPGPFDRPAGCIFQARCNLAADICRQVSPPLRPVEADHAAACHMAKGV</sequence>
<comment type="subcellular location">
    <subcellularLocation>
        <location evidence="1">Cell inner membrane</location>
        <topology evidence="1">Peripheral membrane protein</topology>
    </subcellularLocation>
</comment>
<keyword evidence="4" id="KW-1003">Cell membrane</keyword>
<evidence type="ECO:0000313" key="11">
    <source>
        <dbReference type="EMBL" id="MDY0881597.1"/>
    </source>
</evidence>
<evidence type="ECO:0000256" key="8">
    <source>
        <dbReference type="ARBA" id="ARBA00022967"/>
    </source>
</evidence>
<keyword evidence="5" id="KW-0997">Cell inner membrane</keyword>
<dbReference type="Proteomes" id="UP001279642">
    <property type="component" value="Unassembled WGS sequence"/>
</dbReference>
<dbReference type="InterPro" id="IPR027417">
    <property type="entry name" value="P-loop_NTPase"/>
</dbReference>
<evidence type="ECO:0000256" key="3">
    <source>
        <dbReference type="ARBA" id="ARBA00022448"/>
    </source>
</evidence>
<dbReference type="InterPro" id="IPR003439">
    <property type="entry name" value="ABC_transporter-like_ATP-bd"/>
</dbReference>
<keyword evidence="3" id="KW-0813">Transport</keyword>